<proteinExistence type="predicted"/>
<evidence type="ECO:0000313" key="7">
    <source>
        <dbReference type="EMBL" id="KZF25584.1"/>
    </source>
</evidence>
<keyword evidence="2" id="KW-0805">Transcription regulation</keyword>
<gene>
    <name evidence="7" type="ORF">L228DRAFT_207662</name>
</gene>
<feature type="compositionally biased region" description="Acidic residues" evidence="5">
    <location>
        <begin position="544"/>
        <end position="556"/>
    </location>
</feature>
<keyword evidence="3" id="KW-0804">Transcription</keyword>
<dbReference type="EMBL" id="KV407455">
    <property type="protein sequence ID" value="KZF25584.1"/>
    <property type="molecule type" value="Genomic_DNA"/>
</dbReference>
<feature type="domain" description="JmjC" evidence="6">
    <location>
        <begin position="141"/>
        <end position="327"/>
    </location>
</feature>
<dbReference type="Gene3D" id="2.60.120.650">
    <property type="entry name" value="Cupin"/>
    <property type="match status" value="1"/>
</dbReference>
<reference evidence="7 8" key="1">
    <citation type="journal article" date="2016" name="Fungal Biol.">
        <title>The genome of Xylona heveae provides a window into fungal endophytism.</title>
        <authorList>
            <person name="Gazis R."/>
            <person name="Kuo A."/>
            <person name="Riley R."/>
            <person name="LaButti K."/>
            <person name="Lipzen A."/>
            <person name="Lin J."/>
            <person name="Amirebrahimi M."/>
            <person name="Hesse C.N."/>
            <person name="Spatafora J.W."/>
            <person name="Henrissat B."/>
            <person name="Hainaut M."/>
            <person name="Grigoriev I.V."/>
            <person name="Hibbett D.S."/>
        </authorList>
    </citation>
    <scope>NUCLEOTIDE SEQUENCE [LARGE SCALE GENOMIC DNA]</scope>
    <source>
        <strain evidence="7 8">TC161</strain>
    </source>
</reference>
<dbReference type="SUPFAM" id="SSF51197">
    <property type="entry name" value="Clavaminate synthase-like"/>
    <property type="match status" value="1"/>
</dbReference>
<dbReference type="Proteomes" id="UP000076632">
    <property type="component" value="Unassembled WGS sequence"/>
</dbReference>
<evidence type="ECO:0000256" key="3">
    <source>
        <dbReference type="ARBA" id="ARBA00023163"/>
    </source>
</evidence>
<evidence type="ECO:0000256" key="1">
    <source>
        <dbReference type="ARBA" id="ARBA00004123"/>
    </source>
</evidence>
<feature type="compositionally biased region" description="Basic and acidic residues" evidence="5">
    <location>
        <begin position="533"/>
        <end position="543"/>
    </location>
</feature>
<evidence type="ECO:0000259" key="6">
    <source>
        <dbReference type="PROSITE" id="PS51184"/>
    </source>
</evidence>
<evidence type="ECO:0000256" key="2">
    <source>
        <dbReference type="ARBA" id="ARBA00023015"/>
    </source>
</evidence>
<dbReference type="InParanoid" id="A0A165IZF8"/>
<dbReference type="STRING" id="1328760.A0A165IZF8"/>
<feature type="region of interest" description="Disordered" evidence="5">
    <location>
        <begin position="680"/>
        <end position="718"/>
    </location>
</feature>
<dbReference type="SMART" id="SM00558">
    <property type="entry name" value="JmjC"/>
    <property type="match status" value="1"/>
</dbReference>
<comment type="subcellular location">
    <subcellularLocation>
        <location evidence="1">Nucleus</location>
    </subcellularLocation>
</comment>
<dbReference type="Pfam" id="PF02373">
    <property type="entry name" value="JmjC"/>
    <property type="match status" value="1"/>
</dbReference>
<keyword evidence="8" id="KW-1185">Reference proteome</keyword>
<feature type="non-terminal residue" evidence="7">
    <location>
        <position position="718"/>
    </location>
</feature>
<evidence type="ECO:0000256" key="4">
    <source>
        <dbReference type="ARBA" id="ARBA00023242"/>
    </source>
</evidence>
<dbReference type="Pfam" id="PF10497">
    <property type="entry name" value="zf-4CXXC_R1"/>
    <property type="match status" value="1"/>
</dbReference>
<dbReference type="AlphaFoldDB" id="A0A165IZF8"/>
<sequence length="718" mass="84015">MPAQLPRASFDPIAPDFDLSELVEETPNFQYAPRIPCDLIKEQGIEAFEKAVLLHVILGGKPLVVEGFHHQLDQWTFTPAWLQDNLGQKVERSRNLTTQEDLPLTIAHYLRSMPVLANQWNEKNYKDPDRQRIYLKDIDCPEVWHDKLKEKIPPFLFYLNETTGDLGARAGDLMSSLPLDMRAENMMCYIGHEGTYTPAHREMCASLGQNIMVEASNGLSRDGKLEKPGSSIWFMTESKDRHLVSEYWLSVLGHDIEVESHFAQVNAWKQAPFTTYVVEQKVGDFILIPPLAPHQVWNRGTRTMKAAWNRTTVETLEMALHEALPRARMVCRDEQYKNKAIVYYTLNKYSDLLRRVEIQRKEDFAFNTERDLMRSPKIRQLFKDFKRLFKLYTTILLSEMFSPDSPAEKHVQFLPFDSNVTCAYCRSNIFNRFLTCSTCIIPLENGEEDNYDVCMDCFTMGRSCGCLSKFKWVEQFQWKDLVQKYDDWRHQIISLDGAITEKSPQPLDEERKRLGKKTLAQICQEQLKIRPWRDINKPPSPREEEPEEDLDNEDDETPKRRRKKRRSQKWLKENLNCHICKNREEKWKLAHCECGLYYCYGSLFRAFDLMPQTVMENPNWRCPKCLKICSCGACRKNPDQNPFEPRGTLLGHDTKRIADARSIESLVDFGHSNLKWLKSTAREDEPHETGQLRRKREEAEQAKSHNPTLDDHYVEDWE</sequence>
<keyword evidence="4" id="KW-0539">Nucleus</keyword>
<protein>
    <submittedName>
        <fullName evidence="7">JmjC domain protein</fullName>
    </submittedName>
</protein>
<dbReference type="InterPro" id="IPR018866">
    <property type="entry name" value="Znf-4CXXC_R1"/>
</dbReference>
<dbReference type="GO" id="GO:0005634">
    <property type="term" value="C:nucleus"/>
    <property type="evidence" value="ECO:0007669"/>
    <property type="project" value="UniProtKB-SubCell"/>
</dbReference>
<organism evidence="7 8">
    <name type="scientific">Xylona heveae (strain CBS 132557 / TC161)</name>
    <dbReference type="NCBI Taxonomy" id="1328760"/>
    <lineage>
        <taxon>Eukaryota</taxon>
        <taxon>Fungi</taxon>
        <taxon>Dikarya</taxon>
        <taxon>Ascomycota</taxon>
        <taxon>Pezizomycotina</taxon>
        <taxon>Xylonomycetes</taxon>
        <taxon>Xylonales</taxon>
        <taxon>Xylonaceae</taxon>
        <taxon>Xylona</taxon>
    </lineage>
</organism>
<dbReference type="OMA" id="WLKDNHG"/>
<name>A0A165IZF8_XYLHT</name>
<dbReference type="GeneID" id="28894865"/>
<dbReference type="PROSITE" id="PS51184">
    <property type="entry name" value="JMJC"/>
    <property type="match status" value="1"/>
</dbReference>
<dbReference type="RefSeq" id="XP_018191139.1">
    <property type="nucleotide sequence ID" value="XM_018329728.1"/>
</dbReference>
<feature type="region of interest" description="Disordered" evidence="5">
    <location>
        <begin position="533"/>
        <end position="565"/>
    </location>
</feature>
<dbReference type="InterPro" id="IPR003347">
    <property type="entry name" value="JmjC_dom"/>
</dbReference>
<accession>A0A165IZF8</accession>
<evidence type="ECO:0000313" key="8">
    <source>
        <dbReference type="Proteomes" id="UP000076632"/>
    </source>
</evidence>
<evidence type="ECO:0000256" key="5">
    <source>
        <dbReference type="SAM" id="MobiDB-lite"/>
    </source>
</evidence>
<dbReference type="OrthoDB" id="298344at2759"/>